<dbReference type="SMART" id="SM00886">
    <property type="entry name" value="Dabb"/>
    <property type="match status" value="1"/>
</dbReference>
<evidence type="ECO:0000259" key="1">
    <source>
        <dbReference type="PROSITE" id="PS51502"/>
    </source>
</evidence>
<feature type="domain" description="Stress-response A/B barrel" evidence="1">
    <location>
        <begin position="4"/>
        <end position="97"/>
    </location>
</feature>
<dbReference type="AlphaFoldDB" id="A0A1G6WMT2"/>
<dbReference type="OrthoDB" id="9816070at2"/>
<dbReference type="SUPFAM" id="SSF54909">
    <property type="entry name" value="Dimeric alpha+beta barrel"/>
    <property type="match status" value="1"/>
</dbReference>
<dbReference type="InterPro" id="IPR011008">
    <property type="entry name" value="Dimeric_a/b-barrel"/>
</dbReference>
<gene>
    <name evidence="2" type="ORF">SAMN04489747_1486</name>
</gene>
<organism evidence="2 3">
    <name type="scientific">Auraticoccus monumenti</name>
    <dbReference type="NCBI Taxonomy" id="675864"/>
    <lineage>
        <taxon>Bacteria</taxon>
        <taxon>Bacillati</taxon>
        <taxon>Actinomycetota</taxon>
        <taxon>Actinomycetes</taxon>
        <taxon>Propionibacteriales</taxon>
        <taxon>Propionibacteriaceae</taxon>
        <taxon>Auraticoccus</taxon>
    </lineage>
</organism>
<accession>A0A1G6WMT2</accession>
<protein>
    <submittedName>
        <fullName evidence="2">Stress responsive A/B Barrel Domain</fullName>
    </submittedName>
</protein>
<dbReference type="Proteomes" id="UP000198546">
    <property type="component" value="Chromosome i"/>
</dbReference>
<dbReference type="STRING" id="675864.SAMN04489747_1486"/>
<dbReference type="PROSITE" id="PS51502">
    <property type="entry name" value="S_R_A_B_BARREL"/>
    <property type="match status" value="1"/>
</dbReference>
<reference evidence="2 3" key="1">
    <citation type="submission" date="2016-10" db="EMBL/GenBank/DDBJ databases">
        <authorList>
            <person name="de Groot N.N."/>
        </authorList>
    </citation>
    <scope>NUCLEOTIDE SEQUENCE [LARGE SCALE GENOMIC DNA]</scope>
    <source>
        <strain evidence="2 3">MON 2.2</strain>
    </source>
</reference>
<sequence>MTQITHVVLVAWKNGHETADARVGPALRELGRSVPGIVSLVEGRSSSPEGKEDGYDYGFVITFKDASARDAYLPHPHHQVVAGMIGDHAERVLVFDV</sequence>
<proteinExistence type="predicted"/>
<dbReference type="Pfam" id="PF07876">
    <property type="entry name" value="Dabb"/>
    <property type="match status" value="1"/>
</dbReference>
<dbReference type="InterPro" id="IPR013097">
    <property type="entry name" value="Dabb"/>
</dbReference>
<dbReference type="RefSeq" id="WP_090592015.1">
    <property type="nucleotide sequence ID" value="NZ_LT629688.1"/>
</dbReference>
<dbReference type="EMBL" id="LT629688">
    <property type="protein sequence ID" value="SDD67121.1"/>
    <property type="molecule type" value="Genomic_DNA"/>
</dbReference>
<name>A0A1G6WMT2_9ACTN</name>
<keyword evidence="3" id="KW-1185">Reference proteome</keyword>
<evidence type="ECO:0000313" key="2">
    <source>
        <dbReference type="EMBL" id="SDD67121.1"/>
    </source>
</evidence>
<evidence type="ECO:0000313" key="3">
    <source>
        <dbReference type="Proteomes" id="UP000198546"/>
    </source>
</evidence>
<dbReference type="Gene3D" id="3.30.70.100">
    <property type="match status" value="1"/>
</dbReference>